<keyword evidence="2" id="KW-1185">Reference proteome</keyword>
<dbReference type="EMBL" id="SJOI01000001">
    <property type="protein sequence ID" value="TCL05468.1"/>
    <property type="molecule type" value="Genomic_DNA"/>
</dbReference>
<organism evidence="1 2">
    <name type="scientific">Sodalis ligni</name>
    <dbReference type="NCBI Taxonomy" id="2697027"/>
    <lineage>
        <taxon>Bacteria</taxon>
        <taxon>Pseudomonadati</taxon>
        <taxon>Pseudomonadota</taxon>
        <taxon>Gammaproteobacteria</taxon>
        <taxon>Enterobacterales</taxon>
        <taxon>Bruguierivoracaceae</taxon>
        <taxon>Sodalis</taxon>
    </lineage>
</organism>
<dbReference type="RefSeq" id="WP_132924170.1">
    <property type="nucleotide sequence ID" value="NZ_SJOI01000001.1"/>
</dbReference>
<gene>
    <name evidence="1" type="ORF">EZJ58_3656</name>
</gene>
<comment type="caution">
    <text evidence="1">The sequence shown here is derived from an EMBL/GenBank/DDBJ whole genome shotgun (WGS) entry which is preliminary data.</text>
</comment>
<dbReference type="SUPFAM" id="SSF74650">
    <property type="entry name" value="Galactose mutarotase-like"/>
    <property type="match status" value="1"/>
</dbReference>
<dbReference type="CDD" id="cd09269">
    <property type="entry name" value="deoxyribose_mutarotase"/>
    <property type="match status" value="1"/>
</dbReference>
<dbReference type="InterPro" id="IPR011013">
    <property type="entry name" value="Gal_mutarotase_sf_dom"/>
</dbReference>
<accession>A0A4V2Q358</accession>
<dbReference type="GO" id="GO:0003824">
    <property type="term" value="F:catalytic activity"/>
    <property type="evidence" value="ECO:0007669"/>
    <property type="project" value="InterPro"/>
</dbReference>
<evidence type="ECO:0000313" key="2">
    <source>
        <dbReference type="Proteomes" id="UP000294555"/>
    </source>
</evidence>
<dbReference type="GO" id="GO:0030246">
    <property type="term" value="F:carbohydrate binding"/>
    <property type="evidence" value="ECO:0007669"/>
    <property type="project" value="InterPro"/>
</dbReference>
<reference evidence="1 2" key="1">
    <citation type="submission" date="2019-02" db="EMBL/GenBank/DDBJ databases">
        <title>Investigation of anaerobic lignin degradation for improved lignocellulosic biofuels.</title>
        <authorList>
            <person name="Deangelis K."/>
        </authorList>
    </citation>
    <scope>NUCLEOTIDE SEQUENCE [LARGE SCALE GENOMIC DNA]</scope>
    <source>
        <strain evidence="1 2">159R</strain>
    </source>
</reference>
<dbReference type="Gene3D" id="2.70.98.10">
    <property type="match status" value="1"/>
</dbReference>
<dbReference type="GO" id="GO:0005975">
    <property type="term" value="P:carbohydrate metabolic process"/>
    <property type="evidence" value="ECO:0007669"/>
    <property type="project" value="InterPro"/>
</dbReference>
<evidence type="ECO:0008006" key="3">
    <source>
        <dbReference type="Google" id="ProtNLM"/>
    </source>
</evidence>
<dbReference type="AlphaFoldDB" id="A0A4V2Q358"/>
<protein>
    <recommendedName>
        <fullName evidence="3">Galactose mutarotase-like enzyme</fullName>
    </recommendedName>
</protein>
<dbReference type="OrthoDB" id="146552at2"/>
<dbReference type="Proteomes" id="UP000294555">
    <property type="component" value="Unassembled WGS sequence"/>
</dbReference>
<evidence type="ECO:0000313" key="1">
    <source>
        <dbReference type="EMBL" id="TCL05468.1"/>
    </source>
</evidence>
<proteinExistence type="predicted"/>
<name>A0A4V2Q358_9GAMM</name>
<sequence>MSAVIHLQRNQFSEQPVCLVESAELSVTLFKYRSGIEAVTLRNSRGFITLLPFYGQMIWDAQFEGHDLKMTNPFTEPKRGESVVDTYGCFAFHSGLLSNGCPSPEDVHPLHGEMPCAPLDRAYLLLDGDSVALGGDYEYVKGFGHHYLASPSVRLAAGETLMTITMRVTNLASVAMPLQYMCHMNYAYLPGGSFSQNIPDGAFSLRTSIPGHVHPTPQWLDYTATLTDNPSAFGALEQPQFYDPEIVFFADNLAQYTPQPEFFMQAPDKGPRFVTRFSSEQFNYATRWILYNGDQKVAAFILPGTCRPEGHIAARQAGTLIELPAGATREFTVVTGLDG</sequence>
<dbReference type="InterPro" id="IPR014718">
    <property type="entry name" value="GH-type_carb-bd"/>
</dbReference>